<sequence>MSVQSDFFPQSEAQGQKLRIAVLIPCYNEEVTIGQVISEFQAALPDARIYVYDNNSKDNTVAIARQHGAVVRQERRQGKGNVIRRMFADINADFYVLVDGDATYEAAAASQMVQLAYDQSLDMVTGLRVSDRQAAYRFGHILGNRVLTNLVRVMFGQGVKDMLSGYRVFSNRFVKSFPALSSGFETETEFTVHALKLCMPVGEVETAYIERPEGSTSKLNTYRDGVRILFTIISLVRCERPLLFFGVFSLLFFMLGMTLGIPVVLEFIKTGYVPRLPTALLATGFELLSALSLVCGLILDSIALDRLEKRRLSYLSYSLPMQSQ</sequence>
<dbReference type="Pfam" id="PF00535">
    <property type="entry name" value="Glycos_transf_2"/>
    <property type="match status" value="1"/>
</dbReference>
<dbReference type="GO" id="GO:0016740">
    <property type="term" value="F:transferase activity"/>
    <property type="evidence" value="ECO:0007669"/>
    <property type="project" value="UniProtKB-KW"/>
</dbReference>
<evidence type="ECO:0000313" key="3">
    <source>
        <dbReference type="EMBL" id="AXN01563.1"/>
    </source>
</evidence>
<organism evidence="3 4">
    <name type="scientific">Acetobacter pomorum</name>
    <dbReference type="NCBI Taxonomy" id="65959"/>
    <lineage>
        <taxon>Bacteria</taxon>
        <taxon>Pseudomonadati</taxon>
        <taxon>Pseudomonadota</taxon>
        <taxon>Alphaproteobacteria</taxon>
        <taxon>Acetobacterales</taxon>
        <taxon>Acetobacteraceae</taxon>
        <taxon>Acetobacter</taxon>
    </lineage>
</organism>
<gene>
    <name evidence="3" type="ORF">CJF59_14120</name>
</gene>
<dbReference type="SUPFAM" id="SSF53448">
    <property type="entry name" value="Nucleotide-diphospho-sugar transferases"/>
    <property type="match status" value="1"/>
</dbReference>
<evidence type="ECO:0000259" key="2">
    <source>
        <dbReference type="Pfam" id="PF00535"/>
    </source>
</evidence>
<keyword evidence="1" id="KW-1133">Transmembrane helix</keyword>
<dbReference type="PANTHER" id="PTHR48090">
    <property type="entry name" value="UNDECAPRENYL-PHOSPHATE 4-DEOXY-4-FORMAMIDO-L-ARABINOSE TRANSFERASE-RELATED"/>
    <property type="match status" value="1"/>
</dbReference>
<feature type="domain" description="Glycosyltransferase 2-like" evidence="2">
    <location>
        <begin position="22"/>
        <end position="170"/>
    </location>
</feature>
<keyword evidence="1" id="KW-0812">Transmembrane</keyword>
<dbReference type="InterPro" id="IPR001173">
    <property type="entry name" value="Glyco_trans_2-like"/>
</dbReference>
<keyword evidence="3" id="KW-0808">Transferase</keyword>
<dbReference type="AlphaFoldDB" id="A0AAN1PJR8"/>
<name>A0AAN1PJR8_9PROT</name>
<protein>
    <submittedName>
        <fullName evidence="3">Glycosyl transferase family 2</fullName>
    </submittedName>
</protein>
<keyword evidence="1" id="KW-0472">Membrane</keyword>
<reference evidence="3 4" key="2">
    <citation type="submission" date="2018-08" db="EMBL/GenBank/DDBJ databases">
        <title>Acetobacter oryzifermentans sp. nov., isolated from Korea traditional vinegar and reclassification of Acetobacter pasteurianus subsp. ascendens (Henneberg 1898) as Acetobacter ascendens comb. nov.</title>
        <authorList>
            <person name="Cho G.Y."/>
            <person name="Lee S.H."/>
        </authorList>
    </citation>
    <scope>NUCLEOTIDE SEQUENCE [LARGE SCALE GENOMIC DNA]</scope>
    <source>
        <strain evidence="3 4">SH</strain>
    </source>
</reference>
<dbReference type="Gene3D" id="3.90.550.10">
    <property type="entry name" value="Spore Coat Polysaccharide Biosynthesis Protein SpsA, Chain A"/>
    <property type="match status" value="1"/>
</dbReference>
<dbReference type="InterPro" id="IPR050256">
    <property type="entry name" value="Glycosyltransferase_2"/>
</dbReference>
<dbReference type="InterPro" id="IPR029044">
    <property type="entry name" value="Nucleotide-diphossugar_trans"/>
</dbReference>
<dbReference type="CDD" id="cd04179">
    <property type="entry name" value="DPM_DPG-synthase_like"/>
    <property type="match status" value="1"/>
</dbReference>
<dbReference type="Proteomes" id="UP000256572">
    <property type="component" value="Chromosome"/>
</dbReference>
<dbReference type="RefSeq" id="WP_089178596.1">
    <property type="nucleotide sequence ID" value="NZ_CP023189.1"/>
</dbReference>
<evidence type="ECO:0000256" key="1">
    <source>
        <dbReference type="SAM" id="Phobius"/>
    </source>
</evidence>
<feature type="transmembrane region" description="Helical" evidence="1">
    <location>
        <begin position="285"/>
        <end position="304"/>
    </location>
</feature>
<feature type="transmembrane region" description="Helical" evidence="1">
    <location>
        <begin position="242"/>
        <end position="265"/>
    </location>
</feature>
<proteinExistence type="predicted"/>
<reference evidence="3 4" key="1">
    <citation type="submission" date="2017-09" db="EMBL/GenBank/DDBJ databases">
        <authorList>
            <person name="Kim K.H."/>
            <person name="Chun B.H."/>
            <person name="Han G.S."/>
            <person name="Hyun S.G."/>
            <person name="Jeon C.O."/>
        </authorList>
    </citation>
    <scope>NUCLEOTIDE SEQUENCE [LARGE SCALE GENOMIC DNA]</scope>
    <source>
        <strain evidence="3 4">SH</strain>
    </source>
</reference>
<dbReference type="EMBL" id="CP023189">
    <property type="protein sequence ID" value="AXN01563.1"/>
    <property type="molecule type" value="Genomic_DNA"/>
</dbReference>
<accession>A0AAN1PJR8</accession>
<evidence type="ECO:0000313" key="4">
    <source>
        <dbReference type="Proteomes" id="UP000256572"/>
    </source>
</evidence>
<dbReference type="PANTHER" id="PTHR48090:SF7">
    <property type="entry name" value="RFBJ PROTEIN"/>
    <property type="match status" value="1"/>
</dbReference>